<evidence type="ECO:0000313" key="2">
    <source>
        <dbReference type="EMBL" id="SVB33387.1"/>
    </source>
</evidence>
<accession>A0A382D705</accession>
<feature type="non-terminal residue" evidence="2">
    <location>
        <position position="1"/>
    </location>
</feature>
<reference evidence="2" key="1">
    <citation type="submission" date="2018-05" db="EMBL/GenBank/DDBJ databases">
        <authorList>
            <person name="Lanie J.A."/>
            <person name="Ng W.-L."/>
            <person name="Kazmierczak K.M."/>
            <person name="Andrzejewski T.M."/>
            <person name="Davidsen T.M."/>
            <person name="Wayne K.J."/>
            <person name="Tettelin H."/>
            <person name="Glass J.I."/>
            <person name="Rusch D."/>
            <person name="Podicherti R."/>
            <person name="Tsui H.-C.T."/>
            <person name="Winkler M.E."/>
        </authorList>
    </citation>
    <scope>NUCLEOTIDE SEQUENCE</scope>
</reference>
<sequence>QAFRWSQPVADGKCGGNNEQAQGWSQKSVGEEEI</sequence>
<protein>
    <submittedName>
        <fullName evidence="2">Uncharacterized protein</fullName>
    </submittedName>
</protein>
<dbReference type="EMBL" id="UINC01037622">
    <property type="protein sequence ID" value="SVB33387.1"/>
    <property type="molecule type" value="Genomic_DNA"/>
</dbReference>
<gene>
    <name evidence="2" type="ORF">METZ01_LOCUS186241</name>
</gene>
<feature type="compositionally biased region" description="Polar residues" evidence="1">
    <location>
        <begin position="17"/>
        <end position="28"/>
    </location>
</feature>
<proteinExistence type="predicted"/>
<dbReference type="AlphaFoldDB" id="A0A382D705"/>
<name>A0A382D705_9ZZZZ</name>
<feature type="region of interest" description="Disordered" evidence="1">
    <location>
        <begin position="1"/>
        <end position="34"/>
    </location>
</feature>
<organism evidence="2">
    <name type="scientific">marine metagenome</name>
    <dbReference type="NCBI Taxonomy" id="408172"/>
    <lineage>
        <taxon>unclassified sequences</taxon>
        <taxon>metagenomes</taxon>
        <taxon>ecological metagenomes</taxon>
    </lineage>
</organism>
<evidence type="ECO:0000256" key="1">
    <source>
        <dbReference type="SAM" id="MobiDB-lite"/>
    </source>
</evidence>